<keyword evidence="2" id="KW-1185">Reference proteome</keyword>
<dbReference type="Proteomes" id="UP000614601">
    <property type="component" value="Unassembled WGS sequence"/>
</dbReference>
<evidence type="ECO:0000313" key="2">
    <source>
        <dbReference type="Proteomes" id="UP000614601"/>
    </source>
</evidence>
<dbReference type="EMBL" id="CAJFDH010000005">
    <property type="protein sequence ID" value="CAD5225425.1"/>
    <property type="molecule type" value="Genomic_DNA"/>
</dbReference>
<dbReference type="OrthoDB" id="10302532at2759"/>
<organism evidence="1 2">
    <name type="scientific">Bursaphelenchus okinawaensis</name>
    <dbReference type="NCBI Taxonomy" id="465554"/>
    <lineage>
        <taxon>Eukaryota</taxon>
        <taxon>Metazoa</taxon>
        <taxon>Ecdysozoa</taxon>
        <taxon>Nematoda</taxon>
        <taxon>Chromadorea</taxon>
        <taxon>Rhabditida</taxon>
        <taxon>Tylenchina</taxon>
        <taxon>Tylenchomorpha</taxon>
        <taxon>Aphelenchoidea</taxon>
        <taxon>Aphelenchoididae</taxon>
        <taxon>Bursaphelenchus</taxon>
    </lineage>
</organism>
<protein>
    <recommendedName>
        <fullName evidence="3">C2H2-type domain-containing protein</fullName>
    </recommendedName>
</protein>
<evidence type="ECO:0000313" key="1">
    <source>
        <dbReference type="EMBL" id="CAD5225425.1"/>
    </source>
</evidence>
<proteinExistence type="predicted"/>
<gene>
    <name evidence="1" type="ORF">BOKJ2_LOCUS11572</name>
</gene>
<dbReference type="Proteomes" id="UP000783686">
    <property type="component" value="Unassembled WGS sequence"/>
</dbReference>
<dbReference type="EMBL" id="CAJFCW020000005">
    <property type="protein sequence ID" value="CAG9120866.1"/>
    <property type="molecule type" value="Genomic_DNA"/>
</dbReference>
<evidence type="ECO:0008006" key="3">
    <source>
        <dbReference type="Google" id="ProtNLM"/>
    </source>
</evidence>
<comment type="caution">
    <text evidence="1">The sequence shown here is derived from an EMBL/GenBank/DDBJ whole genome shotgun (WGS) entry which is preliminary data.</text>
</comment>
<dbReference type="AlphaFoldDB" id="A0A811LEE9"/>
<name>A0A811LEE9_9BILA</name>
<reference evidence="1" key="1">
    <citation type="submission" date="2020-09" db="EMBL/GenBank/DDBJ databases">
        <authorList>
            <person name="Kikuchi T."/>
        </authorList>
    </citation>
    <scope>NUCLEOTIDE SEQUENCE</scope>
    <source>
        <strain evidence="1">SH1</strain>
    </source>
</reference>
<sequence length="91" mass="10553">MPADGSWTCAECATSTSQPDEHFLHEHYDGSFICRFCAFPASDQKELVTHFREKHFAESSRRESDMNELSLRPSSSSFTVNRWVIYLLLEF</sequence>
<accession>A0A811LEE9</accession>